<protein>
    <submittedName>
        <fullName evidence="1">Uncharacterized protein</fullName>
    </submittedName>
</protein>
<dbReference type="AlphaFoldDB" id="A0A6A5X3E5"/>
<organism evidence="1 2">
    <name type="scientific">Amniculicola lignicola CBS 123094</name>
    <dbReference type="NCBI Taxonomy" id="1392246"/>
    <lineage>
        <taxon>Eukaryota</taxon>
        <taxon>Fungi</taxon>
        <taxon>Dikarya</taxon>
        <taxon>Ascomycota</taxon>
        <taxon>Pezizomycotina</taxon>
        <taxon>Dothideomycetes</taxon>
        <taxon>Pleosporomycetidae</taxon>
        <taxon>Pleosporales</taxon>
        <taxon>Amniculicolaceae</taxon>
        <taxon>Amniculicola</taxon>
    </lineage>
</organism>
<keyword evidence="2" id="KW-1185">Reference proteome</keyword>
<gene>
    <name evidence="1" type="ORF">P154DRAFT_119097</name>
</gene>
<evidence type="ECO:0000313" key="2">
    <source>
        <dbReference type="Proteomes" id="UP000799779"/>
    </source>
</evidence>
<sequence length="146" mass="16736">MESLCRVLLRAVKIVWSLWPFFWAHFPHFRFIYIHRATCQREGCNRCWLFPAHFTHLELLMLKPLLQLSFTPVSCSMCIYNCVCAGSFGLFGGGVSVDATDAEAPPSIATHKSISWVEKCRKCFLLSYKPSRCNVLSKTTTQPRDQ</sequence>
<name>A0A6A5X3E5_9PLEO</name>
<accession>A0A6A5X3E5</accession>
<dbReference type="Proteomes" id="UP000799779">
    <property type="component" value="Unassembled WGS sequence"/>
</dbReference>
<evidence type="ECO:0000313" key="1">
    <source>
        <dbReference type="EMBL" id="KAF2007427.1"/>
    </source>
</evidence>
<proteinExistence type="predicted"/>
<reference evidence="1" key="1">
    <citation type="journal article" date="2020" name="Stud. Mycol.">
        <title>101 Dothideomycetes genomes: a test case for predicting lifestyles and emergence of pathogens.</title>
        <authorList>
            <person name="Haridas S."/>
            <person name="Albert R."/>
            <person name="Binder M."/>
            <person name="Bloem J."/>
            <person name="Labutti K."/>
            <person name="Salamov A."/>
            <person name="Andreopoulos B."/>
            <person name="Baker S."/>
            <person name="Barry K."/>
            <person name="Bills G."/>
            <person name="Bluhm B."/>
            <person name="Cannon C."/>
            <person name="Castanera R."/>
            <person name="Culley D."/>
            <person name="Daum C."/>
            <person name="Ezra D."/>
            <person name="Gonzalez J."/>
            <person name="Henrissat B."/>
            <person name="Kuo A."/>
            <person name="Liang C."/>
            <person name="Lipzen A."/>
            <person name="Lutzoni F."/>
            <person name="Magnuson J."/>
            <person name="Mondo S."/>
            <person name="Nolan M."/>
            <person name="Ohm R."/>
            <person name="Pangilinan J."/>
            <person name="Park H.-J."/>
            <person name="Ramirez L."/>
            <person name="Alfaro M."/>
            <person name="Sun H."/>
            <person name="Tritt A."/>
            <person name="Yoshinaga Y."/>
            <person name="Zwiers L.-H."/>
            <person name="Turgeon B."/>
            <person name="Goodwin S."/>
            <person name="Spatafora J."/>
            <person name="Crous P."/>
            <person name="Grigoriev I."/>
        </authorList>
    </citation>
    <scope>NUCLEOTIDE SEQUENCE</scope>
    <source>
        <strain evidence="1">CBS 123094</strain>
    </source>
</reference>
<dbReference type="EMBL" id="ML977557">
    <property type="protein sequence ID" value="KAF2007427.1"/>
    <property type="molecule type" value="Genomic_DNA"/>
</dbReference>